<proteinExistence type="inferred from homology"/>
<evidence type="ECO:0000256" key="7">
    <source>
        <dbReference type="SAM" id="Phobius"/>
    </source>
</evidence>
<comment type="subcellular location">
    <subcellularLocation>
        <location evidence="1">Membrane</location>
    </subcellularLocation>
</comment>
<name>A0A0D0KYG7_AGRTU</name>
<gene>
    <name evidence="10" type="ORF">RU07_02410</name>
</gene>
<dbReference type="GO" id="GO:0016020">
    <property type="term" value="C:membrane"/>
    <property type="evidence" value="ECO:0007669"/>
    <property type="project" value="UniProtKB-SubCell"/>
</dbReference>
<dbReference type="Pfam" id="PF00015">
    <property type="entry name" value="MCPsignal"/>
    <property type="match status" value="1"/>
</dbReference>
<organism evidence="10 11">
    <name type="scientific">Agrobacterium tumefaciens</name>
    <dbReference type="NCBI Taxonomy" id="358"/>
    <lineage>
        <taxon>Bacteria</taxon>
        <taxon>Pseudomonadati</taxon>
        <taxon>Pseudomonadota</taxon>
        <taxon>Alphaproteobacteria</taxon>
        <taxon>Hyphomicrobiales</taxon>
        <taxon>Rhizobiaceae</taxon>
        <taxon>Rhizobium/Agrobacterium group</taxon>
        <taxon>Agrobacterium</taxon>
        <taxon>Agrobacterium tumefaciens complex</taxon>
    </lineage>
</organism>
<keyword evidence="7" id="KW-1133">Transmembrane helix</keyword>
<dbReference type="FunFam" id="1.10.287.950:FF:000001">
    <property type="entry name" value="Methyl-accepting chemotaxis sensory transducer"/>
    <property type="match status" value="1"/>
</dbReference>
<dbReference type="PROSITE" id="PS50111">
    <property type="entry name" value="CHEMOTAXIS_TRANSDUC_2"/>
    <property type="match status" value="1"/>
</dbReference>
<feature type="domain" description="HAMP" evidence="9">
    <location>
        <begin position="210"/>
        <end position="263"/>
    </location>
</feature>
<evidence type="ECO:0000256" key="1">
    <source>
        <dbReference type="ARBA" id="ARBA00004370"/>
    </source>
</evidence>
<dbReference type="Proteomes" id="UP000035017">
    <property type="component" value="Unassembled WGS sequence"/>
</dbReference>
<feature type="compositionally biased region" description="Basic and acidic residues" evidence="6">
    <location>
        <begin position="640"/>
        <end position="649"/>
    </location>
</feature>
<feature type="region of interest" description="Disordered" evidence="6">
    <location>
        <begin position="270"/>
        <end position="290"/>
    </location>
</feature>
<dbReference type="OrthoDB" id="3378718at2"/>
<sequence>MLENFGIKTKILSLLVLLGVFSLSGIAYMSVRFSQANDAYRGFITNESQAAVLGARASAGVWTAVAISFRLIEQDATSTTYKEIKEKYEKDMQVAAERFQSIGVMVPSRQETMQKIVALLRSVKANTDKTIALAAAGNRSEIPAILKENDSLMKQLSAETGGNNTAMMEILTSGGDRMSASVESTIKWSIICLSIGVLVAFALAVYVTNAGITTPMARLRERMTSLANGETAVDVVGTSRKDEIGEMAKTVAVFRDNAIERAKLSQQADEAQFATEAERAERDSQKARESQELQLAVTELETALGRLADGDLAFRIENEFVPHLDGLRRNFNSSIAKLNAAMNTVGGNAHAISAGANELLGSADNLSRRTEQQAASVEETAAALEEITTTVKDAAKRADEASKLVVRTRDGAENSSKIVRNAIQAMNQIETSSKEIANIIGVIDDIAFQTNLLALNAGVEAARAGDAGKGFAVVAQEVRELASRSANAAKEIKALINTSGEQVRTGVNLVGETGKSLETIAAEVQEINKHVHAIAEASREQSLGLQEINTAVNTMDQGTQQNAAMVEESTAASHALAQEAKSLTEMLGQFRLGESGIAQRPPVTATKPRVASKASTPAPSPARSLGRKLASAFGGGAAAVKHEPEWSEF</sequence>
<keyword evidence="4" id="KW-0807">Transducer</keyword>
<evidence type="ECO:0000313" key="11">
    <source>
        <dbReference type="Proteomes" id="UP000035017"/>
    </source>
</evidence>
<feature type="region of interest" description="Disordered" evidence="6">
    <location>
        <begin position="593"/>
        <end position="649"/>
    </location>
</feature>
<protein>
    <submittedName>
        <fullName evidence="10">Chemotaxis protein</fullName>
    </submittedName>
</protein>
<evidence type="ECO:0000259" key="9">
    <source>
        <dbReference type="PROSITE" id="PS50885"/>
    </source>
</evidence>
<comment type="caution">
    <text evidence="10">The sequence shown here is derived from an EMBL/GenBank/DDBJ whole genome shotgun (WGS) entry which is preliminary data.</text>
</comment>
<dbReference type="GO" id="GO:0006935">
    <property type="term" value="P:chemotaxis"/>
    <property type="evidence" value="ECO:0007669"/>
    <property type="project" value="UniProtKB-KW"/>
</dbReference>
<dbReference type="CDD" id="cd11386">
    <property type="entry name" value="MCP_signal"/>
    <property type="match status" value="1"/>
</dbReference>
<dbReference type="InterPro" id="IPR051310">
    <property type="entry name" value="MCP_chemotaxis"/>
</dbReference>
<dbReference type="InterPro" id="IPR003660">
    <property type="entry name" value="HAMP_dom"/>
</dbReference>
<dbReference type="GO" id="GO:0007165">
    <property type="term" value="P:signal transduction"/>
    <property type="evidence" value="ECO:0007669"/>
    <property type="project" value="UniProtKB-KW"/>
</dbReference>
<dbReference type="SMART" id="SM00283">
    <property type="entry name" value="MA"/>
    <property type="match status" value="1"/>
</dbReference>
<evidence type="ECO:0000256" key="4">
    <source>
        <dbReference type="PROSITE-ProRule" id="PRU00284"/>
    </source>
</evidence>
<feature type="transmembrane region" description="Helical" evidence="7">
    <location>
        <begin position="186"/>
        <end position="207"/>
    </location>
</feature>
<keyword evidence="2" id="KW-0145">Chemotaxis</keyword>
<dbReference type="PANTHER" id="PTHR43531:SF11">
    <property type="entry name" value="METHYL-ACCEPTING CHEMOTAXIS PROTEIN 3"/>
    <property type="match status" value="1"/>
</dbReference>
<dbReference type="PANTHER" id="PTHR43531">
    <property type="entry name" value="PROTEIN ICFG"/>
    <property type="match status" value="1"/>
</dbReference>
<reference evidence="10 11" key="1">
    <citation type="submission" date="2014-12" db="EMBL/GenBank/DDBJ databases">
        <title>16Stimator: statistical estimation of ribosomal gene copy numbers from draft genome assemblies.</title>
        <authorList>
            <person name="Perisin M.A."/>
            <person name="Vetter M."/>
            <person name="Gilbert J.A."/>
            <person name="Bergelson J."/>
        </authorList>
    </citation>
    <scope>NUCLEOTIDE SEQUENCE [LARGE SCALE GENOMIC DNA]</scope>
    <source>
        <strain evidence="10 11">MEJ076</strain>
    </source>
</reference>
<evidence type="ECO:0000313" key="10">
    <source>
        <dbReference type="EMBL" id="KIQ05066.1"/>
    </source>
</evidence>
<keyword evidence="7" id="KW-0812">Transmembrane</keyword>
<feature type="domain" description="Methyl-accepting transducer" evidence="8">
    <location>
        <begin position="348"/>
        <end position="577"/>
    </location>
</feature>
<feature type="transmembrane region" description="Helical" evidence="7">
    <location>
        <begin position="51"/>
        <end position="72"/>
    </location>
</feature>
<dbReference type="Gene3D" id="1.10.287.950">
    <property type="entry name" value="Methyl-accepting chemotaxis protein"/>
    <property type="match status" value="1"/>
</dbReference>
<feature type="compositionally biased region" description="Low complexity" evidence="6">
    <location>
        <begin position="611"/>
        <end position="624"/>
    </location>
</feature>
<evidence type="ECO:0000256" key="3">
    <source>
        <dbReference type="ARBA" id="ARBA00029447"/>
    </source>
</evidence>
<evidence type="ECO:0000256" key="6">
    <source>
        <dbReference type="SAM" id="MobiDB-lite"/>
    </source>
</evidence>
<comment type="similarity">
    <text evidence="3">Belongs to the methyl-accepting chemotaxis (MCP) protein family.</text>
</comment>
<dbReference type="AlphaFoldDB" id="A0A0D0KYG7"/>
<dbReference type="PROSITE" id="PS50885">
    <property type="entry name" value="HAMP"/>
    <property type="match status" value="2"/>
</dbReference>
<feature type="transmembrane region" description="Helical" evidence="7">
    <location>
        <begin position="12"/>
        <end position="31"/>
    </location>
</feature>
<dbReference type="InterPro" id="IPR004089">
    <property type="entry name" value="MCPsignal_dom"/>
</dbReference>
<accession>A0A0D0KYG7</accession>
<evidence type="ECO:0000259" key="8">
    <source>
        <dbReference type="PROSITE" id="PS50111"/>
    </source>
</evidence>
<keyword evidence="5" id="KW-0175">Coiled coil</keyword>
<feature type="domain" description="HAMP" evidence="9">
    <location>
        <begin position="291"/>
        <end position="343"/>
    </location>
</feature>
<dbReference type="EMBL" id="JXQV01000003">
    <property type="protein sequence ID" value="KIQ05066.1"/>
    <property type="molecule type" value="Genomic_DNA"/>
</dbReference>
<dbReference type="Gene3D" id="6.10.340.10">
    <property type="match status" value="1"/>
</dbReference>
<dbReference type="SUPFAM" id="SSF58104">
    <property type="entry name" value="Methyl-accepting chemotaxis protein (MCP) signaling domain"/>
    <property type="match status" value="1"/>
</dbReference>
<dbReference type="SMART" id="SM00304">
    <property type="entry name" value="HAMP"/>
    <property type="match status" value="2"/>
</dbReference>
<evidence type="ECO:0000256" key="2">
    <source>
        <dbReference type="ARBA" id="ARBA00022500"/>
    </source>
</evidence>
<dbReference type="Pfam" id="PF00672">
    <property type="entry name" value="HAMP"/>
    <property type="match status" value="1"/>
</dbReference>
<feature type="compositionally biased region" description="Basic and acidic residues" evidence="6">
    <location>
        <begin position="276"/>
        <end position="290"/>
    </location>
</feature>
<feature type="coiled-coil region" evidence="5">
    <location>
        <begin position="367"/>
        <end position="404"/>
    </location>
</feature>
<evidence type="ECO:0000256" key="5">
    <source>
        <dbReference type="SAM" id="Coils"/>
    </source>
</evidence>
<keyword evidence="7" id="KW-0472">Membrane</keyword>